<dbReference type="GO" id="GO:0005975">
    <property type="term" value="P:carbohydrate metabolic process"/>
    <property type="evidence" value="ECO:0007669"/>
    <property type="project" value="InterPro"/>
</dbReference>
<dbReference type="PANTHER" id="PTHR34987:SF4">
    <property type="entry name" value="ALPHA-L-RHAMNOSIDASE C-TERMINAL DOMAIN-CONTAINING PROTEIN"/>
    <property type="match status" value="1"/>
</dbReference>
<protein>
    <recommendedName>
        <fullName evidence="1">Alpha-L-rhamnosidase C-terminal domain-containing protein</fullName>
    </recommendedName>
</protein>
<sequence length="169" mass="18195">MVLETLSGGALVPISLSAMSYLIRVLTTLGPEARRQAAERLDKAFDGMVLSGASTLWETALGAKDFQDAGSLCHAWSSIDVYFAHAEVLGIKPLEPGFARFSVGPYPGHLFEASGSVVTPAGPITVEWVRKDGGLSIRITAPEQLRPELRPYPEVPILEVTYNGTRLTL</sequence>
<name>A0A645G5G6_9ZZZZ</name>
<dbReference type="SUPFAM" id="SSF48208">
    <property type="entry name" value="Six-hairpin glycosidases"/>
    <property type="match status" value="1"/>
</dbReference>
<dbReference type="InterPro" id="IPR008928">
    <property type="entry name" value="6-hairpin_glycosidase_sf"/>
</dbReference>
<dbReference type="EMBL" id="VSSQ01070326">
    <property type="protein sequence ID" value="MPN22157.1"/>
    <property type="molecule type" value="Genomic_DNA"/>
</dbReference>
<comment type="caution">
    <text evidence="2">The sequence shown here is derived from an EMBL/GenBank/DDBJ whole genome shotgun (WGS) entry which is preliminary data.</text>
</comment>
<reference evidence="2" key="1">
    <citation type="submission" date="2019-08" db="EMBL/GenBank/DDBJ databases">
        <authorList>
            <person name="Kucharzyk K."/>
            <person name="Murdoch R.W."/>
            <person name="Higgins S."/>
            <person name="Loffler F."/>
        </authorList>
    </citation>
    <scope>NUCLEOTIDE SEQUENCE</scope>
</reference>
<evidence type="ECO:0000259" key="1">
    <source>
        <dbReference type="Pfam" id="PF17390"/>
    </source>
</evidence>
<proteinExistence type="predicted"/>
<dbReference type="AlphaFoldDB" id="A0A645G5G6"/>
<dbReference type="InterPro" id="IPR012341">
    <property type="entry name" value="6hp_glycosidase-like_sf"/>
</dbReference>
<dbReference type="PANTHER" id="PTHR34987">
    <property type="entry name" value="C, PUTATIVE (AFU_ORTHOLOGUE AFUA_3G02880)-RELATED"/>
    <property type="match status" value="1"/>
</dbReference>
<dbReference type="Gene3D" id="1.50.10.10">
    <property type="match status" value="1"/>
</dbReference>
<accession>A0A645G5G6</accession>
<evidence type="ECO:0000313" key="2">
    <source>
        <dbReference type="EMBL" id="MPN22157.1"/>
    </source>
</evidence>
<feature type="domain" description="Alpha-L-rhamnosidase C-terminal" evidence="1">
    <location>
        <begin position="90"/>
        <end position="144"/>
    </location>
</feature>
<organism evidence="2">
    <name type="scientific">bioreactor metagenome</name>
    <dbReference type="NCBI Taxonomy" id="1076179"/>
    <lineage>
        <taxon>unclassified sequences</taxon>
        <taxon>metagenomes</taxon>
        <taxon>ecological metagenomes</taxon>
    </lineage>
</organism>
<gene>
    <name evidence="2" type="ORF">SDC9_169540</name>
</gene>
<dbReference type="Gene3D" id="2.60.420.10">
    <property type="entry name" value="Maltose phosphorylase, domain 3"/>
    <property type="match status" value="1"/>
</dbReference>
<dbReference type="InterPro" id="IPR035398">
    <property type="entry name" value="Bac_rhamnosid_C"/>
</dbReference>
<dbReference type="Pfam" id="PF17390">
    <property type="entry name" value="Bac_rhamnosid_C"/>
    <property type="match status" value="1"/>
</dbReference>